<name>A0ABS5YAV1_9GAMM</name>
<reference evidence="2 3" key="1">
    <citation type="journal article" date="2021" name="Genome Biol. Evol.">
        <title>The evolution of interdependence in a four-way mealybug symbiosis.</title>
        <authorList>
            <person name="Garber A.I."/>
            <person name="Kupper M."/>
            <person name="Laetsch D.R."/>
            <person name="Weldon S.R."/>
            <person name="Ladinsky M.S."/>
            <person name="Bjorkman P.J."/>
            <person name="McCutcheon J.P."/>
        </authorList>
    </citation>
    <scope>NUCLEOTIDE SEQUENCE [LARGE SCALE GENOMIC DNA]</scope>
    <source>
        <strain evidence="2">SOD</strain>
    </source>
</reference>
<dbReference type="Pfam" id="PF17037">
    <property type="entry name" value="CBP_BcsO"/>
    <property type="match status" value="1"/>
</dbReference>
<sequence>MNNYDDIKRFKEKLNMEAIDYKEIADNNPHSSVSSWTIIRQIVNADRSLHPLEQGHSTILPPPSPISQQEFSARSPAMAQQPPVAQGSAATAGIDRPAYGPSVFSPLFNAVDNALPPQTAAGSAPLACAMGAMGASRLANGPGSVFSQLTRQPASDSRASPSPRDPAPTDGNALPLQGGAAMFASTPSSGLMTGDPAQTPDTTPLTQAQDGYARAPGRAPEALTPQGNPFNAPHEVRSTSPFAEAQGQFAPEQGAARARDAYVPQGNPFLMPNAAKGMPGDADKRFKNLFNRGPAATADTHGGRDLSLPLLLENIALCR</sequence>
<feature type="region of interest" description="Disordered" evidence="1">
    <location>
        <begin position="58"/>
        <end position="93"/>
    </location>
</feature>
<feature type="compositionally biased region" description="Low complexity" evidence="1">
    <location>
        <begin position="153"/>
        <end position="162"/>
    </location>
</feature>
<feature type="compositionally biased region" description="Polar residues" evidence="1">
    <location>
        <begin position="199"/>
        <end position="209"/>
    </location>
</feature>
<evidence type="ECO:0000256" key="1">
    <source>
        <dbReference type="SAM" id="MobiDB-lite"/>
    </source>
</evidence>
<proteinExistence type="predicted"/>
<feature type="region of interest" description="Disordered" evidence="1">
    <location>
        <begin position="143"/>
        <end position="217"/>
    </location>
</feature>
<dbReference type="InterPro" id="IPR031484">
    <property type="entry name" value="CBP_BcsO"/>
</dbReference>
<dbReference type="RefSeq" id="WP_215669051.1">
    <property type="nucleotide sequence ID" value="NZ_JAFJYC010000001.1"/>
</dbReference>
<organism evidence="2 3">
    <name type="scientific">Candidatus Sodalis endolongispinus</name>
    <dbReference type="NCBI Taxonomy" id="2812662"/>
    <lineage>
        <taxon>Bacteria</taxon>
        <taxon>Pseudomonadati</taxon>
        <taxon>Pseudomonadota</taxon>
        <taxon>Gammaproteobacteria</taxon>
        <taxon>Enterobacterales</taxon>
        <taxon>Bruguierivoracaceae</taxon>
        <taxon>Sodalis</taxon>
    </lineage>
</organism>
<protein>
    <submittedName>
        <fullName evidence="2">Cellulose biosynthesis protein BcsO</fullName>
    </submittedName>
</protein>
<evidence type="ECO:0000313" key="3">
    <source>
        <dbReference type="Proteomes" id="UP000811282"/>
    </source>
</evidence>
<evidence type="ECO:0000313" key="2">
    <source>
        <dbReference type="EMBL" id="MBT9431837.1"/>
    </source>
</evidence>
<dbReference type="Proteomes" id="UP000811282">
    <property type="component" value="Unassembled WGS sequence"/>
</dbReference>
<accession>A0ABS5YAV1</accession>
<dbReference type="EMBL" id="JAFJYC010000001">
    <property type="protein sequence ID" value="MBT9431837.1"/>
    <property type="molecule type" value="Genomic_DNA"/>
</dbReference>
<comment type="caution">
    <text evidence="2">The sequence shown here is derived from an EMBL/GenBank/DDBJ whole genome shotgun (WGS) entry which is preliminary data.</text>
</comment>
<gene>
    <name evidence="2" type="primary">bcsO</name>
    <name evidence="2" type="ORF">JZM24_06250</name>
</gene>
<keyword evidence="3" id="KW-1185">Reference proteome</keyword>